<evidence type="ECO:0000313" key="1">
    <source>
        <dbReference type="EMBL" id="KAJ1090294.1"/>
    </source>
</evidence>
<protein>
    <submittedName>
        <fullName evidence="1">Uncharacterized protein</fullName>
    </submittedName>
</protein>
<sequence>MMASWPHYNSPRLRTISIALFHPLPVFSLEGFEFHRTLIPDPKKGIDRAWSSCQDKLLDLTGPLAKILEMALKAKETVVPIDPHILAVWTRRAICLLGNANCAISMERRKSLLMRIDLNLTELASADAGPLAVGRLFGDKFVKDIAKYVTTFTTLDKAQTSLKKVFHSGLFGRAGRGRGRSSGRGYYQGPQRGAFTRGQAYTRGGTFFPSHSRVQQRRGQRGGSRATAPTGYSAGKAFGFFINSQQIPASEVGAQEKGGGRLLLNEQPRRIVLCLTASNLTGSTIISGIEAPPQAIGML</sequence>
<evidence type="ECO:0000313" key="2">
    <source>
        <dbReference type="Proteomes" id="UP001066276"/>
    </source>
</evidence>
<dbReference type="AlphaFoldDB" id="A0AAV7LH29"/>
<comment type="caution">
    <text evidence="1">The sequence shown here is derived from an EMBL/GenBank/DDBJ whole genome shotgun (WGS) entry which is preliminary data.</text>
</comment>
<reference evidence="1" key="1">
    <citation type="journal article" date="2022" name="bioRxiv">
        <title>Sequencing and chromosome-scale assembly of the giantPleurodeles waltlgenome.</title>
        <authorList>
            <person name="Brown T."/>
            <person name="Elewa A."/>
            <person name="Iarovenko S."/>
            <person name="Subramanian E."/>
            <person name="Araus A.J."/>
            <person name="Petzold A."/>
            <person name="Susuki M."/>
            <person name="Suzuki K.-i.T."/>
            <person name="Hayashi T."/>
            <person name="Toyoda A."/>
            <person name="Oliveira C."/>
            <person name="Osipova E."/>
            <person name="Leigh N.D."/>
            <person name="Simon A."/>
            <person name="Yun M.H."/>
        </authorList>
    </citation>
    <scope>NUCLEOTIDE SEQUENCE</scope>
    <source>
        <strain evidence="1">20211129_DDA</strain>
        <tissue evidence="1">Liver</tissue>
    </source>
</reference>
<proteinExistence type="predicted"/>
<gene>
    <name evidence="1" type="ORF">NDU88_003427</name>
</gene>
<name>A0AAV7LH29_PLEWA</name>
<keyword evidence="2" id="KW-1185">Reference proteome</keyword>
<dbReference type="Proteomes" id="UP001066276">
    <property type="component" value="Chromosome 11"/>
</dbReference>
<accession>A0AAV7LH29</accession>
<organism evidence="1 2">
    <name type="scientific">Pleurodeles waltl</name>
    <name type="common">Iberian ribbed newt</name>
    <dbReference type="NCBI Taxonomy" id="8319"/>
    <lineage>
        <taxon>Eukaryota</taxon>
        <taxon>Metazoa</taxon>
        <taxon>Chordata</taxon>
        <taxon>Craniata</taxon>
        <taxon>Vertebrata</taxon>
        <taxon>Euteleostomi</taxon>
        <taxon>Amphibia</taxon>
        <taxon>Batrachia</taxon>
        <taxon>Caudata</taxon>
        <taxon>Salamandroidea</taxon>
        <taxon>Salamandridae</taxon>
        <taxon>Pleurodelinae</taxon>
        <taxon>Pleurodeles</taxon>
    </lineage>
</organism>
<dbReference type="EMBL" id="JANPWB010000015">
    <property type="protein sequence ID" value="KAJ1090294.1"/>
    <property type="molecule type" value="Genomic_DNA"/>
</dbReference>